<dbReference type="Pfam" id="PF02700">
    <property type="entry name" value="PurS"/>
    <property type="match status" value="1"/>
</dbReference>
<evidence type="ECO:0000256" key="1">
    <source>
        <dbReference type="ARBA" id="ARBA00022490"/>
    </source>
</evidence>
<comment type="pathway">
    <text evidence="6">Purine metabolism; IMP biosynthesis via de novo pathway; 5-amino-1-(5-phospho-D-ribosyl)imidazole from N(2)-formyl-N(1)-(5-phospho-D-ribosyl)glycinamide: step 1/2.</text>
</comment>
<comment type="similarity">
    <text evidence="6">Belongs to the PurS family.</text>
</comment>
<comment type="subunit">
    <text evidence="6">Part of the FGAM synthase complex composed of 1 PurL, 1 PurQ and 2 PurS subunits.</text>
</comment>
<dbReference type="HAMAP" id="MF_01926">
    <property type="entry name" value="PurS"/>
    <property type="match status" value="1"/>
</dbReference>
<evidence type="ECO:0000256" key="2">
    <source>
        <dbReference type="ARBA" id="ARBA00022598"/>
    </source>
</evidence>
<dbReference type="Proteomes" id="UP000782554">
    <property type="component" value="Unassembled WGS sequence"/>
</dbReference>
<dbReference type="Gene3D" id="3.30.1280.10">
    <property type="entry name" value="Phosphoribosylformylglycinamidine synthase subunit PurS"/>
    <property type="match status" value="1"/>
</dbReference>
<dbReference type="NCBIfam" id="TIGR00302">
    <property type="entry name" value="phosphoribosylformylglycinamidine synthase subunit PurS"/>
    <property type="match status" value="1"/>
</dbReference>
<evidence type="ECO:0000256" key="6">
    <source>
        <dbReference type="HAMAP-Rule" id="MF_01926"/>
    </source>
</evidence>
<name>A0ABS7JWI0_9SPHN</name>
<keyword evidence="8" id="KW-1185">Reference proteome</keyword>
<comment type="caution">
    <text evidence="7">The sequence shown here is derived from an EMBL/GenBank/DDBJ whole genome shotgun (WGS) entry which is preliminary data.</text>
</comment>
<dbReference type="GO" id="GO:0004642">
    <property type="term" value="F:phosphoribosylformylglycinamidine synthase activity"/>
    <property type="evidence" value="ECO:0007669"/>
    <property type="project" value="UniProtKB-EC"/>
</dbReference>
<protein>
    <recommendedName>
        <fullName evidence="6">Phosphoribosylformylglycinamidine synthase subunit PurS</fullName>
        <shortName evidence="6">FGAM synthase</shortName>
        <ecNumber evidence="6">6.3.5.3</ecNumber>
    </recommendedName>
    <alternativeName>
        <fullName evidence="6">Formylglycinamide ribonucleotide amidotransferase subunit III</fullName>
        <shortName evidence="6">FGAR amidotransferase III</shortName>
        <shortName evidence="6">FGAR-AT III</shortName>
    </alternativeName>
    <alternativeName>
        <fullName evidence="6">Phosphoribosylformylglycinamidine synthase subunit III</fullName>
    </alternativeName>
</protein>
<evidence type="ECO:0000256" key="5">
    <source>
        <dbReference type="ARBA" id="ARBA00022840"/>
    </source>
</evidence>
<keyword evidence="4 6" id="KW-0658">Purine biosynthesis</keyword>
<accession>A0ABS7JWI0</accession>
<keyword evidence="1 6" id="KW-0963">Cytoplasm</keyword>
<keyword evidence="5 6" id="KW-0067">ATP-binding</keyword>
<organism evidence="7 8">
    <name type="scientific">Qipengyuania mesophila</name>
    <dbReference type="NCBI Taxonomy" id="2867246"/>
    <lineage>
        <taxon>Bacteria</taxon>
        <taxon>Pseudomonadati</taxon>
        <taxon>Pseudomonadota</taxon>
        <taxon>Alphaproteobacteria</taxon>
        <taxon>Sphingomonadales</taxon>
        <taxon>Erythrobacteraceae</taxon>
        <taxon>Qipengyuania</taxon>
    </lineage>
</organism>
<comment type="function">
    <text evidence="6">Part of the phosphoribosylformylglycinamidine synthase complex involved in the purines biosynthetic pathway. Catalyzes the ATP-dependent conversion of formylglycinamide ribonucleotide (FGAR) and glutamine to yield formylglycinamidine ribonucleotide (FGAM) and glutamate. The FGAM synthase complex is composed of three subunits. PurQ produces an ammonia molecule by converting glutamine to glutamate. PurL transfers the ammonia molecule to FGAR to form FGAM in an ATP-dependent manner. PurS interacts with PurQ and PurL and is thought to assist in the transfer of the ammonia molecule from PurQ to PurL.</text>
</comment>
<evidence type="ECO:0000256" key="4">
    <source>
        <dbReference type="ARBA" id="ARBA00022755"/>
    </source>
</evidence>
<dbReference type="InterPro" id="IPR036604">
    <property type="entry name" value="PurS-like_sf"/>
</dbReference>
<reference evidence="7 8" key="1">
    <citation type="submission" date="2021-08" db="EMBL/GenBank/DDBJ databases">
        <title>Comparative Genomics Analysis of the Genus Qipengyuania Reveals Extensive Genetic Diversity and Metabolic Versatility, Including the Description of Fifteen Novel Species.</title>
        <authorList>
            <person name="Liu Y."/>
        </authorList>
    </citation>
    <scope>NUCLEOTIDE SEQUENCE [LARGE SCALE GENOMIC DNA]</scope>
    <source>
        <strain evidence="7 8">YG27</strain>
    </source>
</reference>
<proteinExistence type="inferred from homology"/>
<dbReference type="PANTHER" id="PTHR34696:SF1">
    <property type="entry name" value="PHOSPHORIBOSYLFORMYLGLYCINAMIDINE SYNTHASE SUBUNIT PURS"/>
    <property type="match status" value="1"/>
</dbReference>
<gene>
    <name evidence="6 7" type="primary">purS</name>
    <name evidence="7" type="ORF">K3181_10665</name>
</gene>
<dbReference type="EC" id="6.3.5.3" evidence="6"/>
<dbReference type="InterPro" id="IPR003850">
    <property type="entry name" value="PurS"/>
</dbReference>
<comment type="catalytic activity">
    <reaction evidence="6">
        <text>N(2)-formyl-N(1)-(5-phospho-beta-D-ribosyl)glycinamide + L-glutamine + ATP + H2O = 2-formamido-N(1)-(5-O-phospho-beta-D-ribosyl)acetamidine + L-glutamate + ADP + phosphate + H(+)</text>
        <dbReference type="Rhea" id="RHEA:17129"/>
        <dbReference type="ChEBI" id="CHEBI:15377"/>
        <dbReference type="ChEBI" id="CHEBI:15378"/>
        <dbReference type="ChEBI" id="CHEBI:29985"/>
        <dbReference type="ChEBI" id="CHEBI:30616"/>
        <dbReference type="ChEBI" id="CHEBI:43474"/>
        <dbReference type="ChEBI" id="CHEBI:58359"/>
        <dbReference type="ChEBI" id="CHEBI:147286"/>
        <dbReference type="ChEBI" id="CHEBI:147287"/>
        <dbReference type="ChEBI" id="CHEBI:456216"/>
        <dbReference type="EC" id="6.3.5.3"/>
    </reaction>
</comment>
<sequence>MKIRVHVSLKPGVLDPQGRAVHHALEGLGFAGVDDVRVGRMIELDVANDTSDDALTEMCEKLLANTVIENYRIEKVG</sequence>
<evidence type="ECO:0000313" key="7">
    <source>
        <dbReference type="EMBL" id="MBX7501903.1"/>
    </source>
</evidence>
<comment type="subcellular location">
    <subcellularLocation>
        <location evidence="6">Cytoplasm</location>
    </subcellularLocation>
</comment>
<dbReference type="NCBIfam" id="NF004630">
    <property type="entry name" value="PRK05974.1"/>
    <property type="match status" value="1"/>
</dbReference>
<dbReference type="PANTHER" id="PTHR34696">
    <property type="entry name" value="PHOSPHORIBOSYLFORMYLGLYCINAMIDINE SYNTHASE SUBUNIT PURS"/>
    <property type="match status" value="1"/>
</dbReference>
<dbReference type="SUPFAM" id="SSF82697">
    <property type="entry name" value="PurS-like"/>
    <property type="match status" value="1"/>
</dbReference>
<dbReference type="EMBL" id="JAIGNU010000002">
    <property type="protein sequence ID" value="MBX7501903.1"/>
    <property type="molecule type" value="Genomic_DNA"/>
</dbReference>
<evidence type="ECO:0000256" key="3">
    <source>
        <dbReference type="ARBA" id="ARBA00022741"/>
    </source>
</evidence>
<dbReference type="RefSeq" id="WP_221603094.1">
    <property type="nucleotide sequence ID" value="NZ_CAXPSY010000011.1"/>
</dbReference>
<keyword evidence="3 6" id="KW-0547">Nucleotide-binding</keyword>
<evidence type="ECO:0000313" key="8">
    <source>
        <dbReference type="Proteomes" id="UP000782554"/>
    </source>
</evidence>
<keyword evidence="2 6" id="KW-0436">Ligase</keyword>